<protein>
    <recommendedName>
        <fullName evidence="3">Protein phnH</fullName>
    </recommendedName>
</protein>
<comment type="caution">
    <text evidence="1">The sequence shown here is derived from an EMBL/GenBank/DDBJ whole genome shotgun (WGS) entry which is preliminary data.</text>
</comment>
<dbReference type="PIRSF" id="PIRSF020680">
    <property type="entry name" value="PhnH"/>
    <property type="match status" value="1"/>
</dbReference>
<dbReference type="RefSeq" id="WP_046143182.1">
    <property type="nucleotide sequence ID" value="NZ_LAJG01000022.1"/>
</dbReference>
<evidence type="ECO:0000313" key="1">
    <source>
        <dbReference type="EMBL" id="KKB78249.1"/>
    </source>
</evidence>
<dbReference type="NCBIfam" id="TIGR03292">
    <property type="entry name" value="PhnH_redo"/>
    <property type="match status" value="1"/>
</dbReference>
<proteinExistence type="predicted"/>
<dbReference type="InterPro" id="IPR008772">
    <property type="entry name" value="Phosphonate_metab_PhnH"/>
</dbReference>
<keyword evidence="2" id="KW-1185">Reference proteome</keyword>
<sequence>MLSHDFGAGFADPVRDAQAVFRAILDAFANPGTPQNLPAIDTEMGRLGSITLTLTDHDTAIWLSPAHDTDAVRGFVGFHTGASIVADPAKATFAFVARGDALPDLARCNLGTQEYPDRSTTIVAEMSALSGGSLLVLRGPGIRDTQEISPMGLPGDFVAQWRENRELFPRGIDLLLVADGKVIGLPRSTRIVEA</sequence>
<evidence type="ECO:0000313" key="2">
    <source>
        <dbReference type="Proteomes" id="UP000033514"/>
    </source>
</evidence>
<dbReference type="PATRIC" id="fig|361041.3.peg.1642"/>
<evidence type="ECO:0008006" key="3">
    <source>
        <dbReference type="Google" id="ProtNLM"/>
    </source>
</evidence>
<gene>
    <name evidence="1" type="ORF">VW35_11375</name>
</gene>
<dbReference type="Pfam" id="PF05845">
    <property type="entry name" value="PhnH"/>
    <property type="match status" value="1"/>
</dbReference>
<dbReference type="AlphaFoldDB" id="A0A0F5L7S0"/>
<name>A0A0F5L7S0_9HYPH</name>
<dbReference type="OrthoDB" id="9814509at2"/>
<dbReference type="GO" id="GO:0019634">
    <property type="term" value="P:organic phosphonate metabolic process"/>
    <property type="evidence" value="ECO:0007669"/>
    <property type="project" value="InterPro"/>
</dbReference>
<dbReference type="Gene3D" id="3.40.50.11310">
    <property type="entry name" value="Bacterial phosphonate metabolism protein PhnH"/>
    <property type="match status" value="1"/>
</dbReference>
<organism evidence="1 2">
    <name type="scientific">Devosia soli</name>
    <dbReference type="NCBI Taxonomy" id="361041"/>
    <lineage>
        <taxon>Bacteria</taxon>
        <taxon>Pseudomonadati</taxon>
        <taxon>Pseudomonadota</taxon>
        <taxon>Alphaproteobacteria</taxon>
        <taxon>Hyphomicrobiales</taxon>
        <taxon>Devosiaceae</taxon>
        <taxon>Devosia</taxon>
    </lineage>
</organism>
<dbReference type="SUPFAM" id="SSF159709">
    <property type="entry name" value="PhnH-like"/>
    <property type="match status" value="1"/>
</dbReference>
<dbReference type="EMBL" id="LAJG01000022">
    <property type="protein sequence ID" value="KKB78249.1"/>
    <property type="molecule type" value="Genomic_DNA"/>
</dbReference>
<dbReference type="Proteomes" id="UP000033514">
    <property type="component" value="Unassembled WGS sequence"/>
</dbReference>
<accession>A0A0F5L7S0</accession>
<dbReference type="InterPro" id="IPR038058">
    <property type="entry name" value="PhnH-like_sp"/>
</dbReference>
<reference evidence="1 2" key="1">
    <citation type="submission" date="2015-03" db="EMBL/GenBank/DDBJ databases">
        <authorList>
            <person name="Hassan Y.I."/>
            <person name="Lepp D."/>
            <person name="Zhou T."/>
        </authorList>
    </citation>
    <scope>NUCLEOTIDE SEQUENCE [LARGE SCALE GENOMIC DNA]</scope>
    <source>
        <strain evidence="1 2">GH2-10</strain>
    </source>
</reference>
<dbReference type="STRING" id="361041.VW35_11375"/>